<keyword evidence="6 7" id="KW-0472">Membrane</keyword>
<gene>
    <name evidence="10" type="primary">yfdH_1</name>
    <name evidence="9" type="ORF">Lcin_0832</name>
    <name evidence="10" type="ORF">NCTC12438_00215</name>
</gene>
<dbReference type="Gene3D" id="3.90.550.10">
    <property type="entry name" value="Spore Coat Polysaccharide Biosynthesis Protein SpsA, Chain A"/>
    <property type="match status" value="1"/>
</dbReference>
<dbReference type="GO" id="GO:0005886">
    <property type="term" value="C:plasma membrane"/>
    <property type="evidence" value="ECO:0007669"/>
    <property type="project" value="TreeGrafter"/>
</dbReference>
<dbReference type="STRING" id="28085.Lcin_0832"/>
<organism evidence="10 12">
    <name type="scientific">Legionella cincinnatiensis</name>
    <dbReference type="NCBI Taxonomy" id="28085"/>
    <lineage>
        <taxon>Bacteria</taxon>
        <taxon>Pseudomonadati</taxon>
        <taxon>Pseudomonadota</taxon>
        <taxon>Gammaproteobacteria</taxon>
        <taxon>Legionellales</taxon>
        <taxon>Legionellaceae</taxon>
        <taxon>Legionella</taxon>
    </lineage>
</organism>
<dbReference type="OrthoDB" id="9811884at2"/>
<evidence type="ECO:0000256" key="3">
    <source>
        <dbReference type="ARBA" id="ARBA00022679"/>
    </source>
</evidence>
<dbReference type="InterPro" id="IPR029044">
    <property type="entry name" value="Nucleotide-diphossugar_trans"/>
</dbReference>
<evidence type="ECO:0000259" key="8">
    <source>
        <dbReference type="Pfam" id="PF00535"/>
    </source>
</evidence>
<dbReference type="Proteomes" id="UP000054854">
    <property type="component" value="Unassembled WGS sequence"/>
</dbReference>
<dbReference type="PANTHER" id="PTHR48090:SF1">
    <property type="entry name" value="PROPHAGE BACTOPRENOL GLUCOSYL TRANSFERASE HOMOLOG"/>
    <property type="match status" value="1"/>
</dbReference>
<comment type="subcellular location">
    <subcellularLocation>
        <location evidence="1">Membrane</location>
        <topology evidence="1">Multi-pass membrane protein</topology>
    </subcellularLocation>
</comment>
<keyword evidence="4 7" id="KW-0812">Transmembrane</keyword>
<keyword evidence="5 7" id="KW-1133">Transmembrane helix</keyword>
<evidence type="ECO:0000313" key="11">
    <source>
        <dbReference type="Proteomes" id="UP000054854"/>
    </source>
</evidence>
<dbReference type="InterPro" id="IPR050256">
    <property type="entry name" value="Glycosyltransferase_2"/>
</dbReference>
<evidence type="ECO:0000256" key="6">
    <source>
        <dbReference type="ARBA" id="ARBA00023136"/>
    </source>
</evidence>
<dbReference type="Proteomes" id="UP000255316">
    <property type="component" value="Unassembled WGS sequence"/>
</dbReference>
<evidence type="ECO:0000256" key="7">
    <source>
        <dbReference type="SAM" id="Phobius"/>
    </source>
</evidence>
<dbReference type="PANTHER" id="PTHR48090">
    <property type="entry name" value="UNDECAPRENYL-PHOSPHATE 4-DEOXY-4-FORMAMIDO-L-ARABINOSE TRANSFERASE-RELATED"/>
    <property type="match status" value="1"/>
</dbReference>
<dbReference type="CDD" id="cd04187">
    <property type="entry name" value="DPM1_like_bac"/>
    <property type="match status" value="1"/>
</dbReference>
<reference evidence="10 12" key="2">
    <citation type="submission" date="2018-06" db="EMBL/GenBank/DDBJ databases">
        <authorList>
            <consortium name="Pathogen Informatics"/>
            <person name="Doyle S."/>
        </authorList>
    </citation>
    <scope>NUCLEOTIDE SEQUENCE [LARGE SCALE GENOMIC DNA]</scope>
    <source>
        <strain evidence="10 12">NCTC12438</strain>
    </source>
</reference>
<keyword evidence="3 10" id="KW-0808">Transferase</keyword>
<evidence type="ECO:0000256" key="1">
    <source>
        <dbReference type="ARBA" id="ARBA00004141"/>
    </source>
</evidence>
<evidence type="ECO:0000313" key="10">
    <source>
        <dbReference type="EMBL" id="STX33644.1"/>
    </source>
</evidence>
<proteinExistence type="predicted"/>
<reference evidence="9 11" key="1">
    <citation type="submission" date="2015-11" db="EMBL/GenBank/DDBJ databases">
        <title>Genomic analysis of 38 Legionella species identifies large and diverse effector repertoires.</title>
        <authorList>
            <person name="Burstein D."/>
            <person name="Amaro F."/>
            <person name="Zusman T."/>
            <person name="Lifshitz Z."/>
            <person name="Cohen O."/>
            <person name="Gilbert J.A."/>
            <person name="Pupko T."/>
            <person name="Shuman H.A."/>
            <person name="Segal G."/>
        </authorList>
    </citation>
    <scope>NUCLEOTIDE SEQUENCE [LARGE SCALE GENOMIC DNA]</scope>
    <source>
        <strain evidence="9 11">CDC#72-OH-14</strain>
    </source>
</reference>
<sequence length="333" mass="38251">MDKINTSMIKPDQKDKPLISVVIPVFNEEGNIDRAYESVKYVFENQLSNKYDFEIIFTDNHSVDNTYQELQTLAMRDSRVRIARFTRNFGFNKSLLTGYRLAQGHAAIQLDCDLQDSPALFETLLSYWEMGHDVVVGKRSKREENYFLQSARKIFYRLLKRISEDNLTIDGGDFRLVDRSILDKLQTIHDATPYVRGLISTLATKQIAFPYERQARQHGKSKFPFFRLFGLAIDGIVSHSIVPLRLASLIGLVVATTTFLLAIFYMFGKLFLNGNWPSGFTTQVVLILFSTALNAIFLGIIGEYLGRIYKQLRYHPLTIIERSINLPNIINKN</sequence>
<dbReference type="InterPro" id="IPR001173">
    <property type="entry name" value="Glyco_trans_2-like"/>
</dbReference>
<dbReference type="Pfam" id="PF00535">
    <property type="entry name" value="Glycos_transf_2"/>
    <property type="match status" value="1"/>
</dbReference>
<evidence type="ECO:0000256" key="2">
    <source>
        <dbReference type="ARBA" id="ARBA00022676"/>
    </source>
</evidence>
<accession>A0A378INK2</accession>
<feature type="transmembrane region" description="Helical" evidence="7">
    <location>
        <begin position="280"/>
        <end position="305"/>
    </location>
</feature>
<feature type="transmembrane region" description="Helical" evidence="7">
    <location>
        <begin position="246"/>
        <end position="268"/>
    </location>
</feature>
<dbReference type="EMBL" id="LNXX01000007">
    <property type="protein sequence ID" value="KTC92053.1"/>
    <property type="molecule type" value="Genomic_DNA"/>
</dbReference>
<dbReference type="EC" id="2.4.1.-" evidence="10"/>
<feature type="domain" description="Glycosyltransferase 2-like" evidence="8">
    <location>
        <begin position="20"/>
        <end position="185"/>
    </location>
</feature>
<dbReference type="SUPFAM" id="SSF53448">
    <property type="entry name" value="Nucleotide-diphospho-sugar transferases"/>
    <property type="match status" value="1"/>
</dbReference>
<protein>
    <submittedName>
        <fullName evidence="10">Glycosyl transferase, group 2 family protein</fullName>
        <ecNumber evidence="10">2.4.1.-</ecNumber>
    </submittedName>
</protein>
<dbReference type="AlphaFoldDB" id="A0A378INK2"/>
<keyword evidence="11" id="KW-1185">Reference proteome</keyword>
<evidence type="ECO:0000313" key="9">
    <source>
        <dbReference type="EMBL" id="KTC92053.1"/>
    </source>
</evidence>
<name>A0A378INK2_9GAMM</name>
<evidence type="ECO:0000313" key="12">
    <source>
        <dbReference type="Proteomes" id="UP000255316"/>
    </source>
</evidence>
<evidence type="ECO:0000256" key="5">
    <source>
        <dbReference type="ARBA" id="ARBA00022989"/>
    </source>
</evidence>
<evidence type="ECO:0000256" key="4">
    <source>
        <dbReference type="ARBA" id="ARBA00022692"/>
    </source>
</evidence>
<dbReference type="EMBL" id="UGNX01000001">
    <property type="protein sequence ID" value="STX33644.1"/>
    <property type="molecule type" value="Genomic_DNA"/>
</dbReference>
<dbReference type="GO" id="GO:0016757">
    <property type="term" value="F:glycosyltransferase activity"/>
    <property type="evidence" value="ECO:0007669"/>
    <property type="project" value="UniProtKB-KW"/>
</dbReference>
<keyword evidence="2 10" id="KW-0328">Glycosyltransferase</keyword>